<organism evidence="1 2">
    <name type="scientific">Fibrella aquatilis</name>
    <dbReference type="NCBI Taxonomy" id="2817059"/>
    <lineage>
        <taxon>Bacteria</taxon>
        <taxon>Pseudomonadati</taxon>
        <taxon>Bacteroidota</taxon>
        <taxon>Cytophagia</taxon>
        <taxon>Cytophagales</taxon>
        <taxon>Spirosomataceae</taxon>
        <taxon>Fibrella</taxon>
    </lineage>
</organism>
<evidence type="ECO:0000313" key="2">
    <source>
        <dbReference type="Proteomes" id="UP000664795"/>
    </source>
</evidence>
<proteinExistence type="predicted"/>
<dbReference type="Proteomes" id="UP000664795">
    <property type="component" value="Unassembled WGS sequence"/>
</dbReference>
<gene>
    <name evidence="1" type="ORF">J2I48_17720</name>
</gene>
<sequence>MTKRYGLHLAVWLTTLSLLLPLAFGQPVIAQTSNTLPTIPWVATLPAEPLAIAADGPRGSYVLLRGNTILQLDTKGKERWRQTFTDWPTIQRIVTDGAGRLTVTGPFTGQFTIADSTYQLEEAFQRSTFVAQFDSTHARRWVTYVLARAGLLSQATSLATDQAGAVFVYGRESQRGGPLLAHFDADGRFIDAQAYGAPIIPAPDPGVVVADASGHARLTISERSSRTTYGLLAATDDDDTLRWQTYLHTALGADAAKRYDTEPIGLALDKQDNGVVLANYTLRDRLVGLTLETGQLLLRYNGDGQNQWVKTGVTRPDSAIGSKLVVDPAGAFVVAGGYDGPYDPQTNTYGPADYLSLAGYAPTGQIRWTYRLNATNGNDRLIGTARADNGALLLLGKTTGTLPLESMTLTASATAPAYYLANLQPFQLRPAAGSVTLCAGSTATIKGTYRGYFEQAPVLQLSDNKGSFDKAQPIVSVPIGVPGNLFSVSDFALSIPLAASATPGAGYLLRAISPLPIYTGDPVSVTIAVAPPTPRIAQTGDELGISGSVTAGLTYQWYSNNQVPVPGATGPTFKPTSAGAYFVVATANGCGSVPSEALNYVITATETAPTITVYPNPATHQLWVRWPFSANQPQTGYLRLTTLTGQTVRQLPRTGELTEVPLTDLAAGLYLLSMQANGQPAEVHKVWVK</sequence>
<name>A0A939G648_9BACT</name>
<reference evidence="1 2" key="1">
    <citation type="submission" date="2021-03" db="EMBL/GenBank/DDBJ databases">
        <title>Fibrella sp. HMF5036 genome sequencing and assembly.</title>
        <authorList>
            <person name="Kang H."/>
            <person name="Kim H."/>
            <person name="Bae S."/>
            <person name="Joh K."/>
        </authorList>
    </citation>
    <scope>NUCLEOTIDE SEQUENCE [LARGE SCALE GENOMIC DNA]</scope>
    <source>
        <strain evidence="1 2">HMF5036</strain>
    </source>
</reference>
<dbReference type="SUPFAM" id="SSF101898">
    <property type="entry name" value="NHL repeat"/>
    <property type="match status" value="1"/>
</dbReference>
<dbReference type="RefSeq" id="WP_207336820.1">
    <property type="nucleotide sequence ID" value="NZ_JAFMYU010000015.1"/>
</dbReference>
<keyword evidence="2" id="KW-1185">Reference proteome</keyword>
<comment type="caution">
    <text evidence="1">The sequence shown here is derived from an EMBL/GenBank/DDBJ whole genome shotgun (WGS) entry which is preliminary data.</text>
</comment>
<evidence type="ECO:0000313" key="1">
    <source>
        <dbReference type="EMBL" id="MBO0932854.1"/>
    </source>
</evidence>
<dbReference type="InterPro" id="IPR026444">
    <property type="entry name" value="Secre_tail"/>
</dbReference>
<dbReference type="AlphaFoldDB" id="A0A939G648"/>
<accession>A0A939G648</accession>
<dbReference type="NCBIfam" id="TIGR04183">
    <property type="entry name" value="Por_Secre_tail"/>
    <property type="match status" value="1"/>
</dbReference>
<protein>
    <submittedName>
        <fullName evidence="1">T9SS type A sorting domain-containing protein</fullName>
    </submittedName>
</protein>
<dbReference type="EMBL" id="JAFMYU010000015">
    <property type="protein sequence ID" value="MBO0932854.1"/>
    <property type="molecule type" value="Genomic_DNA"/>
</dbReference>